<feature type="compositionally biased region" description="Basic and acidic residues" evidence="1">
    <location>
        <begin position="1736"/>
        <end position="1756"/>
    </location>
</feature>
<feature type="region of interest" description="Disordered" evidence="1">
    <location>
        <begin position="1353"/>
        <end position="1378"/>
    </location>
</feature>
<feature type="compositionally biased region" description="Basic and acidic residues" evidence="1">
    <location>
        <begin position="790"/>
        <end position="819"/>
    </location>
</feature>
<feature type="region of interest" description="Disordered" evidence="1">
    <location>
        <begin position="872"/>
        <end position="948"/>
    </location>
</feature>
<feature type="region of interest" description="Disordered" evidence="1">
    <location>
        <begin position="961"/>
        <end position="1051"/>
    </location>
</feature>
<feature type="compositionally biased region" description="Basic and acidic residues" evidence="1">
    <location>
        <begin position="1034"/>
        <end position="1049"/>
    </location>
</feature>
<evidence type="ECO:0000313" key="3">
    <source>
        <dbReference type="WBParaSite" id="PDA_v2.g8350.t1"/>
    </source>
</evidence>
<feature type="region of interest" description="Disordered" evidence="1">
    <location>
        <begin position="206"/>
        <end position="228"/>
    </location>
</feature>
<feature type="compositionally biased region" description="Polar residues" evidence="1">
    <location>
        <begin position="339"/>
        <end position="363"/>
    </location>
</feature>
<feature type="region of interest" description="Disordered" evidence="1">
    <location>
        <begin position="1107"/>
        <end position="1239"/>
    </location>
</feature>
<feature type="region of interest" description="Disordered" evidence="1">
    <location>
        <begin position="292"/>
        <end position="491"/>
    </location>
</feature>
<feature type="compositionally biased region" description="Polar residues" evidence="1">
    <location>
        <begin position="294"/>
        <end position="308"/>
    </location>
</feature>
<feature type="compositionally biased region" description="Basic and acidic residues" evidence="1">
    <location>
        <begin position="12"/>
        <end position="36"/>
    </location>
</feature>
<feature type="compositionally biased region" description="Basic and acidic residues" evidence="1">
    <location>
        <begin position="895"/>
        <end position="913"/>
    </location>
</feature>
<feature type="region of interest" description="Disordered" evidence="1">
    <location>
        <begin position="1540"/>
        <end position="1560"/>
    </location>
</feature>
<feature type="compositionally biased region" description="Basic and acidic residues" evidence="1">
    <location>
        <begin position="1111"/>
        <end position="1122"/>
    </location>
</feature>
<feature type="compositionally biased region" description="Basic and acidic residues" evidence="1">
    <location>
        <begin position="43"/>
        <end position="61"/>
    </location>
</feature>
<feature type="compositionally biased region" description="Polar residues" evidence="1">
    <location>
        <begin position="1123"/>
        <end position="1150"/>
    </location>
</feature>
<feature type="compositionally biased region" description="Acidic residues" evidence="1">
    <location>
        <begin position="748"/>
        <end position="760"/>
    </location>
</feature>
<sequence length="1886" mass="213061">MQESEDPPSYDEATKVQTFEDEHADPYLIQAKHEGGFEQSDENLTKEGYESPEAEKVHSFKEDDEERIIKTPSKPFDQSEVDIKTTTEIVTQEIPGGYVETQRITVEEDYPEGTNSNVDSEVWHSQMKKSPELNFSSVEGDGTKNVTSSPFQPKEHHREGDIITPNELIIPANASAEHNTPGTPEAEFKEFLTEDESTNVGDVAQETKIDSTEANFKQEPGSFIQGEDGTRISVPHIVNFDQQSTISVSGSGTSEDIPSQVLLGPIQELTTDTQKKEINEYCGYETEHKVYDVNTDQNKTPSKTNSENEVTDDIPKYEEPFESTEQLNTEDNTDFIANDTPQIQENEQLVQSPEETPYSTISLKETEHPEMRKLLDMQEEPLTQKPSNVPYPESTVLSKRKESSESLSETEQQRNEKSNEIQKRETEEANNFETEITPENVAGANKSQNYEYPETPYAEEADKSQKGDEIEEEPLQQRPADIPYPEEKYEGPGLATKIAGAVAGVTVGGAILAYNKVKDAIGGNDDESEFPSEHQTPEAHYFEEHEKIMQESEAPPSYDEATKVQTFEDEHADPYLIQAKHEGGFEQSDENLTKEGYESPEAEKVHSFKEDDEERIIKTPSEPFDQSEVDIKTTTEIVTQQIPGGYVETQRITVEEVLPANEQQEFVHSESIDDHSHYEKTPLQKNEVTELEKFSHGASSEQFEHESSDLSKMADINDVPLQQTQQGMQYRKEWEEEDDSNEYSVEGETFEEQEVLEDINIEMKQGKPAPSERNEEEIQRNSEDTWIELQDQKTKEFKSLSEHKKDEVEKESPDVHTIDEIAEEPLQQQPADIQYPEEKDEGPGLATKIAGVVAGVTVGGAILAYNKVKDAIGGNDDESEYPTDYLNEQQIQHSGETESRYADESERITHERGIPPPPYEDQQRYGMKETDDEREPDNIHKKDDFPEGLQQTHVDLVVQKQEEGASGPIETGRAVYCERDTGNTATTSAMQKELSKQNERLISPLHTTESEGREEETPDHSSYSTETQSPALYKNEEDKKANELEEHKKNVPTAVTNISRISDVDDGDDYIIFQDAQRTSARTPQTPEIRITETSFTASEEEYLNLPFSASERDKEQEKKVESQNILTDDLLTEQQESVQENDKFTSYQESEAPDFANVFKKDTNDEEKLQQEKSQYPTPSDSTTSNKQQQMDSYNYEYPDTSYAEEADKLQKGDEIAEEPLQQRPADIPYPEEKDEGPGLATKIAGAVAGVTVGGAILAYNKVKDAIGGNDEESEYPSEHQTPEEHYFEKHEQIMQESEAPPSYDEATKVQTFEDEHADPYLIQAKHEGGFEQSDENLTKEGYESPEAEIVHSFKEDDEERIIKTPSEPFDQSEVDIKTTTEIVTQEIPGGYVETQRITVEEVLPANEQQEFVHSESIGEHAQYEEIAQQEKTYEKTKSVNDKDTKMDVTKSDESDEESMVQSKTDVLEDAGEFYAQELSDDNTFSINNRTTEEIKSENIDNEFVNTDQNDSQKLAYEYPLTTFAGEAFELQKGDEIAEEPLQQRPADIPYPEEKDEGPGLATKIAGAVAGVTVGGAILAYNKVKDAIGGNDEESEYPSEHQTPEAHYFEKHEQIMQESEAPPSYDEATKVQTFEDEHADPYLIQSKHEGGFEQSDENVLSTMDNSVHITGREEINNERNIGENLLHFEKSVGIDELSTKSLRSEPYAIDEVEERTNEVVSSPEEVEAPLIEIEQEQHAQREESVSEIQKNETKTSARPSENDENLQSAEKSHHIAQEVAGAVAGAAFSGAYLAYENAEVNNVPLNYDTRSSMEDTWSSREQEDAIAKDNQRHETFEDIQTQNDYKEDDKEILTLESSSDLPETAEDVLRADKNEQMQNEEGKQL</sequence>
<feature type="compositionally biased region" description="Basic and acidic residues" evidence="1">
    <location>
        <begin position="921"/>
        <end position="945"/>
    </location>
</feature>
<proteinExistence type="predicted"/>
<feature type="region of interest" description="Disordered" evidence="1">
    <location>
        <begin position="1815"/>
        <end position="1849"/>
    </location>
</feature>
<dbReference type="Proteomes" id="UP000887578">
    <property type="component" value="Unplaced"/>
</dbReference>
<evidence type="ECO:0000313" key="2">
    <source>
        <dbReference type="Proteomes" id="UP000887578"/>
    </source>
</evidence>
<feature type="compositionally biased region" description="Basic and acidic residues" evidence="1">
    <location>
        <begin position="1815"/>
        <end position="1837"/>
    </location>
</feature>
<accession>A0A914R9N1</accession>
<reference evidence="3" key="1">
    <citation type="submission" date="2022-11" db="UniProtKB">
        <authorList>
            <consortium name="WormBaseParasite"/>
        </authorList>
    </citation>
    <scope>IDENTIFICATION</scope>
</reference>
<protein>
    <submittedName>
        <fullName evidence="3">Uncharacterized protein</fullName>
    </submittedName>
</protein>
<feature type="compositionally biased region" description="Basic and acidic residues" evidence="1">
    <location>
        <begin position="1160"/>
        <end position="1172"/>
    </location>
</feature>
<feature type="compositionally biased region" description="Basic and acidic residues" evidence="1">
    <location>
        <begin position="364"/>
        <end position="376"/>
    </location>
</feature>
<feature type="region of interest" description="Disordered" evidence="1">
    <location>
        <begin position="581"/>
        <end position="631"/>
    </location>
</feature>
<keyword evidence="2" id="KW-1185">Reference proteome</keyword>
<feature type="compositionally biased region" description="Polar residues" evidence="1">
    <location>
        <begin position="1173"/>
        <end position="1194"/>
    </location>
</feature>
<feature type="region of interest" description="Disordered" evidence="1">
    <location>
        <begin position="1713"/>
        <end position="1774"/>
    </location>
</feature>
<feature type="compositionally biased region" description="Basic and acidic residues" evidence="1">
    <location>
        <begin position="591"/>
        <end position="609"/>
    </location>
</feature>
<feature type="region of interest" description="Disordered" evidence="1">
    <location>
        <begin position="1430"/>
        <end position="1466"/>
    </location>
</feature>
<feature type="region of interest" description="Disordered" evidence="1">
    <location>
        <begin position="1"/>
        <end position="82"/>
    </location>
</feature>
<feature type="compositionally biased region" description="Basic and acidic residues" evidence="1">
    <location>
        <begin position="411"/>
        <end position="427"/>
    </location>
</feature>
<evidence type="ECO:0000256" key="1">
    <source>
        <dbReference type="SAM" id="MobiDB-lite"/>
    </source>
</evidence>
<feature type="region of interest" description="Disordered" evidence="1">
    <location>
        <begin position="133"/>
        <end position="164"/>
    </location>
</feature>
<feature type="region of interest" description="Disordered" evidence="1">
    <location>
        <begin position="726"/>
        <end position="842"/>
    </location>
</feature>
<name>A0A914R9N1_9BILA</name>
<organism evidence="2 3">
    <name type="scientific">Panagrolaimus davidi</name>
    <dbReference type="NCBI Taxonomy" id="227884"/>
    <lineage>
        <taxon>Eukaryota</taxon>
        <taxon>Metazoa</taxon>
        <taxon>Ecdysozoa</taxon>
        <taxon>Nematoda</taxon>
        <taxon>Chromadorea</taxon>
        <taxon>Rhabditida</taxon>
        <taxon>Tylenchina</taxon>
        <taxon>Panagrolaimomorpha</taxon>
        <taxon>Panagrolaimoidea</taxon>
        <taxon>Panagrolaimidae</taxon>
        <taxon>Panagrolaimus</taxon>
    </lineage>
</organism>
<feature type="compositionally biased region" description="Basic and acidic residues" evidence="1">
    <location>
        <begin position="770"/>
        <end position="783"/>
    </location>
</feature>
<feature type="compositionally biased region" description="Polar residues" evidence="1">
    <location>
        <begin position="1757"/>
        <end position="1770"/>
    </location>
</feature>
<feature type="compositionally biased region" description="Polar residues" evidence="1">
    <location>
        <begin position="1020"/>
        <end position="1030"/>
    </location>
</feature>
<dbReference type="WBParaSite" id="PDA_v2.g8350.t1">
    <property type="protein sequence ID" value="PDA_v2.g8350.t1"/>
    <property type="gene ID" value="PDA_v2.g8350"/>
</dbReference>
<feature type="compositionally biased region" description="Basic and acidic residues" evidence="1">
    <location>
        <begin position="1207"/>
        <end position="1216"/>
    </location>
</feature>
<feature type="compositionally biased region" description="Basic and acidic residues" evidence="1">
    <location>
        <begin position="1433"/>
        <end position="1454"/>
    </location>
</feature>